<proteinExistence type="predicted"/>
<feature type="compositionally biased region" description="Polar residues" evidence="1">
    <location>
        <begin position="101"/>
        <end position="113"/>
    </location>
</feature>
<feature type="region of interest" description="Disordered" evidence="1">
    <location>
        <begin position="1"/>
        <end position="163"/>
    </location>
</feature>
<gene>
    <name evidence="2" type="ORF">B0H17DRAFT_1154966</name>
</gene>
<feature type="compositionally biased region" description="Basic and acidic residues" evidence="1">
    <location>
        <begin position="73"/>
        <end position="100"/>
    </location>
</feature>
<sequence>MFKQEDPVVQKSSGGPERGNVGKMERQNVGKTRAQPHGRKLAEKSFRSEGAETKRSEPNTSRDGSGEGWGYMEEEKVTPVGTDRRRKPEISEEHNSETKLQRIQSKAQPTTTKRFGGCSEVDWRVPENIRRDRKDNATRDRQEEKLRNENRTPEVADRRGNRC</sequence>
<feature type="compositionally biased region" description="Basic and acidic residues" evidence="1">
    <location>
        <begin position="40"/>
        <end position="57"/>
    </location>
</feature>
<comment type="caution">
    <text evidence="2">The sequence shown here is derived from an EMBL/GenBank/DDBJ whole genome shotgun (WGS) entry which is preliminary data.</text>
</comment>
<evidence type="ECO:0000313" key="3">
    <source>
        <dbReference type="Proteomes" id="UP001221757"/>
    </source>
</evidence>
<dbReference type="Proteomes" id="UP001221757">
    <property type="component" value="Unassembled WGS sequence"/>
</dbReference>
<feature type="compositionally biased region" description="Basic and acidic residues" evidence="1">
    <location>
        <begin position="121"/>
        <end position="163"/>
    </location>
</feature>
<reference evidence="2" key="1">
    <citation type="submission" date="2023-03" db="EMBL/GenBank/DDBJ databases">
        <title>Massive genome expansion in bonnet fungi (Mycena s.s.) driven by repeated elements and novel gene families across ecological guilds.</title>
        <authorList>
            <consortium name="Lawrence Berkeley National Laboratory"/>
            <person name="Harder C.B."/>
            <person name="Miyauchi S."/>
            <person name="Viragh M."/>
            <person name="Kuo A."/>
            <person name="Thoen E."/>
            <person name="Andreopoulos B."/>
            <person name="Lu D."/>
            <person name="Skrede I."/>
            <person name="Drula E."/>
            <person name="Henrissat B."/>
            <person name="Morin E."/>
            <person name="Kohler A."/>
            <person name="Barry K."/>
            <person name="LaButti K."/>
            <person name="Morin E."/>
            <person name="Salamov A."/>
            <person name="Lipzen A."/>
            <person name="Mereny Z."/>
            <person name="Hegedus B."/>
            <person name="Baldrian P."/>
            <person name="Stursova M."/>
            <person name="Weitz H."/>
            <person name="Taylor A."/>
            <person name="Grigoriev I.V."/>
            <person name="Nagy L.G."/>
            <person name="Martin F."/>
            <person name="Kauserud H."/>
        </authorList>
    </citation>
    <scope>NUCLEOTIDE SEQUENCE</scope>
    <source>
        <strain evidence="2">CBHHK067</strain>
    </source>
</reference>
<keyword evidence="3" id="KW-1185">Reference proteome</keyword>
<dbReference type="EMBL" id="JARKIE010001390">
    <property type="protein sequence ID" value="KAJ7602522.1"/>
    <property type="molecule type" value="Genomic_DNA"/>
</dbReference>
<name>A0AAD7AX21_MYCRO</name>
<evidence type="ECO:0000313" key="2">
    <source>
        <dbReference type="EMBL" id="KAJ7602522.1"/>
    </source>
</evidence>
<dbReference type="AlphaFoldDB" id="A0AAD7AX21"/>
<accession>A0AAD7AX21</accession>
<organism evidence="2 3">
    <name type="scientific">Mycena rosella</name>
    <name type="common">Pink bonnet</name>
    <name type="synonym">Agaricus rosellus</name>
    <dbReference type="NCBI Taxonomy" id="1033263"/>
    <lineage>
        <taxon>Eukaryota</taxon>
        <taxon>Fungi</taxon>
        <taxon>Dikarya</taxon>
        <taxon>Basidiomycota</taxon>
        <taxon>Agaricomycotina</taxon>
        <taxon>Agaricomycetes</taxon>
        <taxon>Agaricomycetidae</taxon>
        <taxon>Agaricales</taxon>
        <taxon>Marasmiineae</taxon>
        <taxon>Mycenaceae</taxon>
        <taxon>Mycena</taxon>
    </lineage>
</organism>
<protein>
    <submittedName>
        <fullName evidence="2">Uncharacterized protein</fullName>
    </submittedName>
</protein>
<evidence type="ECO:0000256" key="1">
    <source>
        <dbReference type="SAM" id="MobiDB-lite"/>
    </source>
</evidence>